<protein>
    <submittedName>
        <fullName evidence="1">Uncharacterized protein</fullName>
    </submittedName>
</protein>
<dbReference type="Proteomes" id="UP000829354">
    <property type="component" value="Chromosome X"/>
</dbReference>
<sequence length="98" mass="11692">MGNFHVEGQDNWDRLWDNAFELYMGITHNCNEGGVLPYRTYRFHMGDFLINDEEYTRDYRINITNAGFEDKLVMEIFHMDDGLRRFPGSYVTVRIAMK</sequence>
<organism evidence="1 2">
    <name type="scientific">Caenorhabditis briggsae</name>
    <dbReference type="NCBI Taxonomy" id="6238"/>
    <lineage>
        <taxon>Eukaryota</taxon>
        <taxon>Metazoa</taxon>
        <taxon>Ecdysozoa</taxon>
        <taxon>Nematoda</taxon>
        <taxon>Chromadorea</taxon>
        <taxon>Rhabditida</taxon>
        <taxon>Rhabditina</taxon>
        <taxon>Rhabditomorpha</taxon>
        <taxon>Rhabditoidea</taxon>
        <taxon>Rhabditidae</taxon>
        <taxon>Peloderinae</taxon>
        <taxon>Caenorhabditis</taxon>
    </lineage>
</organism>
<evidence type="ECO:0000313" key="2">
    <source>
        <dbReference type="Proteomes" id="UP000829354"/>
    </source>
</evidence>
<keyword evidence="2" id="KW-1185">Reference proteome</keyword>
<evidence type="ECO:0000313" key="1">
    <source>
        <dbReference type="EMBL" id="UMM40091.1"/>
    </source>
</evidence>
<gene>
    <name evidence="1" type="ORF">L5515_016861</name>
</gene>
<reference evidence="1 2" key="1">
    <citation type="submission" date="2022-04" db="EMBL/GenBank/DDBJ databases">
        <title>Chromosome-level reference genomes for two strains of Caenorhabditis briggsae: an improved platform for comparative genomics.</title>
        <authorList>
            <person name="Stevens L."/>
            <person name="Andersen E."/>
        </authorList>
    </citation>
    <scope>NUCLEOTIDE SEQUENCE [LARGE SCALE GENOMIC DNA]</scope>
    <source>
        <strain evidence="1">VX34</strain>
        <tissue evidence="1">Whole-organism</tissue>
    </source>
</reference>
<name>A0AAE9F7X9_CAEBR</name>
<dbReference type="AlphaFoldDB" id="A0AAE9F7X9"/>
<proteinExistence type="predicted"/>
<accession>A0AAE9F7X9</accession>
<dbReference type="EMBL" id="CP092625">
    <property type="protein sequence ID" value="UMM40091.1"/>
    <property type="molecule type" value="Genomic_DNA"/>
</dbReference>